<evidence type="ECO:0000256" key="4">
    <source>
        <dbReference type="SAM" id="MobiDB-lite"/>
    </source>
</evidence>
<feature type="compositionally biased region" description="Basic residues" evidence="4">
    <location>
        <begin position="519"/>
        <end position="537"/>
    </location>
</feature>
<protein>
    <submittedName>
        <fullName evidence="7">Ribosome biogenesis protein Rrp14-C</fullName>
    </submittedName>
</protein>
<proteinExistence type="inferred from homology"/>
<feature type="compositionally biased region" description="Basic and acidic residues" evidence="4">
    <location>
        <begin position="483"/>
        <end position="517"/>
    </location>
</feature>
<dbReference type="Pfam" id="PF15459">
    <property type="entry name" value="RRP14"/>
    <property type="match status" value="1"/>
</dbReference>
<evidence type="ECO:0000259" key="5">
    <source>
        <dbReference type="Pfam" id="PF04935"/>
    </source>
</evidence>
<keyword evidence="8" id="KW-1185">Reference proteome</keyword>
<gene>
    <name evidence="7" type="ORF">IWX90DRAFT_444505</name>
</gene>
<feature type="compositionally biased region" description="Basic and acidic residues" evidence="4">
    <location>
        <begin position="102"/>
        <end position="119"/>
    </location>
</feature>
<feature type="region of interest" description="Disordered" evidence="4">
    <location>
        <begin position="24"/>
        <end position="295"/>
    </location>
</feature>
<sequence length="549" mass="62137">MADDLEERLKSHAQAFEGLMSLIPAKNYYGQDTSDQWRRKKQTKAEKKAAKKAKLDPENIQTAKDVMDENERKRKRQLEGLDDDDLSDLGAPGKELPHQGLKLKESKRQKLEKAARHQSDDDEEEEEEEDEDEEAAQQKREERQKQIQERREKKKQKQKEKAEARKAAREQAVSLDAPNPESEEETPDAPKPTTEEAAPEDDASDSDSGDDEIEALDVSGLVDDDDDDSNASDSDGESESAASASPAPDSPASSAIPSASSSSSIVPPADTSDKSQHAEKPEKSSKLKLPDVDSDVLQERLKARIEALRAARKADGIDGKPARNRQELMDSRRRKEEERRLRKKEVRKQAKEDEQRKKTEAELARLRGSGSPGTPDIFSPREQENNFSFGRIAFDDGQQTDLLGTNLIDVTAKKGRMDPKTALIHAQKKKERLASMDEEKRKEIEEKERWLSAKKRVHGEKVRDDTNLLKKTLKRKDKQKKKSEKEWGERTEGVEKAKYARQKKREDNLQKRRETKGTKPGKKVNKSKAAASKKKSRPGFEGSFRSKTK</sequence>
<evidence type="ECO:0000256" key="3">
    <source>
        <dbReference type="ARBA" id="ARBA00023242"/>
    </source>
</evidence>
<feature type="compositionally biased region" description="Basic residues" evidence="4">
    <location>
        <begin position="471"/>
        <end position="482"/>
    </location>
</feature>
<feature type="compositionally biased region" description="Basic and acidic residues" evidence="4">
    <location>
        <begin position="459"/>
        <end position="468"/>
    </location>
</feature>
<feature type="region of interest" description="Disordered" evidence="4">
    <location>
        <begin position="426"/>
        <end position="549"/>
    </location>
</feature>
<comment type="subcellular location">
    <subcellularLocation>
        <location evidence="1">Nucleus</location>
    </subcellularLocation>
</comment>
<feature type="compositionally biased region" description="Acidic residues" evidence="4">
    <location>
        <begin position="222"/>
        <end position="238"/>
    </location>
</feature>
<dbReference type="InterPro" id="IPR029190">
    <property type="entry name" value="Rrp14/SURF6_C"/>
</dbReference>
<dbReference type="InterPro" id="IPR007019">
    <property type="entry name" value="SURF6"/>
</dbReference>
<feature type="compositionally biased region" description="Acidic residues" evidence="4">
    <location>
        <begin position="197"/>
        <end position="215"/>
    </location>
</feature>
<keyword evidence="3" id="KW-0539">Nucleus</keyword>
<accession>A0ABR1XHS0</accession>
<feature type="compositionally biased region" description="Acidic residues" evidence="4">
    <location>
        <begin position="120"/>
        <end position="135"/>
    </location>
</feature>
<evidence type="ECO:0000256" key="1">
    <source>
        <dbReference type="ARBA" id="ARBA00004123"/>
    </source>
</evidence>
<evidence type="ECO:0000313" key="8">
    <source>
        <dbReference type="Proteomes" id="UP001456524"/>
    </source>
</evidence>
<dbReference type="Proteomes" id="UP001456524">
    <property type="component" value="Unassembled WGS sequence"/>
</dbReference>
<feature type="compositionally biased region" description="Basic and acidic residues" evidence="4">
    <location>
        <begin position="43"/>
        <end position="57"/>
    </location>
</feature>
<feature type="region of interest" description="Disordered" evidence="4">
    <location>
        <begin position="310"/>
        <end position="382"/>
    </location>
</feature>
<dbReference type="Pfam" id="PF04935">
    <property type="entry name" value="SURF6"/>
    <property type="match status" value="1"/>
</dbReference>
<feature type="compositionally biased region" description="Basic and acidic residues" evidence="4">
    <location>
        <begin position="271"/>
        <end position="295"/>
    </location>
</feature>
<dbReference type="PANTHER" id="PTHR14369">
    <property type="entry name" value="SURFEIT LOCUS PROTEIN 6"/>
    <property type="match status" value="1"/>
</dbReference>
<feature type="compositionally biased region" description="Basic and acidic residues" evidence="4">
    <location>
        <begin position="136"/>
        <end position="151"/>
    </location>
</feature>
<comment type="similarity">
    <text evidence="2">Belongs to the SURF6 family.</text>
</comment>
<organism evidence="7 8">
    <name type="scientific">Phyllosticta citrichinensis</name>
    <dbReference type="NCBI Taxonomy" id="1130410"/>
    <lineage>
        <taxon>Eukaryota</taxon>
        <taxon>Fungi</taxon>
        <taxon>Dikarya</taxon>
        <taxon>Ascomycota</taxon>
        <taxon>Pezizomycotina</taxon>
        <taxon>Dothideomycetes</taxon>
        <taxon>Dothideomycetes incertae sedis</taxon>
        <taxon>Botryosphaeriales</taxon>
        <taxon>Phyllostictaceae</taxon>
        <taxon>Phyllosticta</taxon>
    </lineage>
</organism>
<feature type="compositionally biased region" description="Basic and acidic residues" evidence="4">
    <location>
        <begin position="159"/>
        <end position="169"/>
    </location>
</feature>
<dbReference type="PANTHER" id="PTHR14369:SF0">
    <property type="entry name" value="SURFEIT LOCUS PROTEIN 6"/>
    <property type="match status" value="1"/>
</dbReference>
<dbReference type="InterPro" id="IPR029188">
    <property type="entry name" value="Rrp14_N"/>
</dbReference>
<name>A0ABR1XHS0_9PEZI</name>
<feature type="domain" description="Ribosomal RNA-processing protein 14/surfeit locus protein 6 C-terminal" evidence="5">
    <location>
        <begin position="326"/>
        <end position="520"/>
    </location>
</feature>
<feature type="compositionally biased region" description="Basic and acidic residues" evidence="4">
    <location>
        <begin position="310"/>
        <end position="340"/>
    </location>
</feature>
<feature type="compositionally biased region" description="Basic and acidic residues" evidence="4">
    <location>
        <begin position="432"/>
        <end position="451"/>
    </location>
</feature>
<feature type="compositionally biased region" description="Basic and acidic residues" evidence="4">
    <location>
        <begin position="347"/>
        <end position="365"/>
    </location>
</feature>
<feature type="compositionally biased region" description="Low complexity" evidence="4">
    <location>
        <begin position="239"/>
        <end position="270"/>
    </location>
</feature>
<dbReference type="EMBL" id="JBBWUH010000011">
    <property type="protein sequence ID" value="KAK8154864.1"/>
    <property type="molecule type" value="Genomic_DNA"/>
</dbReference>
<comment type="caution">
    <text evidence="7">The sequence shown here is derived from an EMBL/GenBank/DDBJ whole genome shotgun (WGS) entry which is preliminary data.</text>
</comment>
<evidence type="ECO:0000313" key="7">
    <source>
        <dbReference type="EMBL" id="KAK8154864.1"/>
    </source>
</evidence>
<evidence type="ECO:0000256" key="2">
    <source>
        <dbReference type="ARBA" id="ARBA00005904"/>
    </source>
</evidence>
<reference evidence="7 8" key="1">
    <citation type="journal article" date="2022" name="G3 (Bethesda)">
        <title>Enemy or ally: a genomic approach to elucidate the lifestyle of Phyllosticta citrichinaensis.</title>
        <authorList>
            <person name="Buijs V.A."/>
            <person name="Groenewald J.Z."/>
            <person name="Haridas S."/>
            <person name="LaButti K.M."/>
            <person name="Lipzen A."/>
            <person name="Martin F.M."/>
            <person name="Barry K."/>
            <person name="Grigoriev I.V."/>
            <person name="Crous P.W."/>
            <person name="Seidl M.F."/>
        </authorList>
    </citation>
    <scope>NUCLEOTIDE SEQUENCE [LARGE SCALE GENOMIC DNA]</scope>
    <source>
        <strain evidence="7 8">CBS 129764</strain>
    </source>
</reference>
<feature type="domain" description="Ribosomal RNA-processing protein 14 N-terminal" evidence="6">
    <location>
        <begin position="8"/>
        <end position="58"/>
    </location>
</feature>
<evidence type="ECO:0000259" key="6">
    <source>
        <dbReference type="Pfam" id="PF15459"/>
    </source>
</evidence>